<dbReference type="Proteomes" id="UP000030649">
    <property type="component" value="Unassembled WGS sequence"/>
</dbReference>
<accession>U1PK69</accession>
<dbReference type="AlphaFoldDB" id="U1PK69"/>
<evidence type="ECO:0000313" key="2">
    <source>
        <dbReference type="Proteomes" id="UP000030649"/>
    </source>
</evidence>
<gene>
    <name evidence="1" type="ORF">J07HQW1_02630</name>
</gene>
<feature type="non-terminal residue" evidence="1">
    <location>
        <position position="1"/>
    </location>
</feature>
<proteinExistence type="predicted"/>
<reference evidence="1 2" key="1">
    <citation type="journal article" date="2013" name="PLoS ONE">
        <title>Assembly-driven community genomics of a hypersaline microbial ecosystem.</title>
        <authorList>
            <person name="Podell S."/>
            <person name="Ugalde J.A."/>
            <person name="Narasingarao P."/>
            <person name="Banfield J.F."/>
            <person name="Heidelberg K.B."/>
            <person name="Allen E.E."/>
        </authorList>
    </citation>
    <scope>NUCLEOTIDE SEQUENCE [LARGE SCALE GENOMIC DNA]</scope>
    <source>
        <strain evidence="2">J07HQW1</strain>
    </source>
</reference>
<evidence type="ECO:0000313" key="1">
    <source>
        <dbReference type="EMBL" id="ERG92586.1"/>
    </source>
</evidence>
<dbReference type="EMBL" id="KE356560">
    <property type="protein sequence ID" value="ERG92586.1"/>
    <property type="molecule type" value="Genomic_DNA"/>
</dbReference>
<dbReference type="HOGENOM" id="CLU_2517614_0_0_2"/>
<organism evidence="1 2">
    <name type="scientific">Haloquadratum walsbyi J07HQW1</name>
    <dbReference type="NCBI Taxonomy" id="1238424"/>
    <lineage>
        <taxon>Archaea</taxon>
        <taxon>Methanobacteriati</taxon>
        <taxon>Methanobacteriota</taxon>
        <taxon>Stenosarchaea group</taxon>
        <taxon>Halobacteria</taxon>
        <taxon>Halobacteriales</taxon>
        <taxon>Haloferacaceae</taxon>
        <taxon>Haloquadratum</taxon>
    </lineage>
</organism>
<name>U1PK69_9EURY</name>
<sequence length="84" mass="9134">REEYSAGKFDTALGQALVSARLYGEANHLSDGEVQPAILLGTRPSANFGPRQVSIFEYLVSLADDLGVRIFFPEEDGGFKLVES</sequence>
<protein>
    <submittedName>
        <fullName evidence="1">Uncharacterized protein</fullName>
    </submittedName>
</protein>